<name>A0A0F9CM21_9ZZZZ</name>
<accession>A0A0F9CM21</accession>
<dbReference type="AlphaFoldDB" id="A0A0F9CM21"/>
<organism evidence="1">
    <name type="scientific">marine sediment metagenome</name>
    <dbReference type="NCBI Taxonomy" id="412755"/>
    <lineage>
        <taxon>unclassified sequences</taxon>
        <taxon>metagenomes</taxon>
        <taxon>ecological metagenomes</taxon>
    </lineage>
</organism>
<dbReference type="EMBL" id="LAZR01035450">
    <property type="protein sequence ID" value="KKL27482.1"/>
    <property type="molecule type" value="Genomic_DNA"/>
</dbReference>
<gene>
    <name evidence="1" type="ORF">LCGC14_2384720</name>
</gene>
<reference evidence="1" key="1">
    <citation type="journal article" date="2015" name="Nature">
        <title>Complex archaea that bridge the gap between prokaryotes and eukaryotes.</title>
        <authorList>
            <person name="Spang A."/>
            <person name="Saw J.H."/>
            <person name="Jorgensen S.L."/>
            <person name="Zaremba-Niedzwiedzka K."/>
            <person name="Martijn J."/>
            <person name="Lind A.E."/>
            <person name="van Eijk R."/>
            <person name="Schleper C."/>
            <person name="Guy L."/>
            <person name="Ettema T.J."/>
        </authorList>
    </citation>
    <scope>NUCLEOTIDE SEQUENCE</scope>
</reference>
<proteinExistence type="predicted"/>
<protein>
    <submittedName>
        <fullName evidence="1">Uncharacterized protein</fullName>
    </submittedName>
</protein>
<evidence type="ECO:0000313" key="1">
    <source>
        <dbReference type="EMBL" id="KKL27482.1"/>
    </source>
</evidence>
<comment type="caution">
    <text evidence="1">The sequence shown here is derived from an EMBL/GenBank/DDBJ whole genome shotgun (WGS) entry which is preliminary data.</text>
</comment>
<sequence length="71" mass="8488">MGFISALKEALRTWNNWEEEKEGRLRREILKLKDKVKRIQKQPPAKGVVKKIWKLKQKIKQKESYLIQGAK</sequence>